<comment type="catalytic activity">
    <reaction evidence="6">
        <text>2 a quinone + NADH + H(+) = 2 a 1,4-benzosemiquinone + NAD(+)</text>
        <dbReference type="Rhea" id="RHEA:65952"/>
        <dbReference type="ChEBI" id="CHEBI:15378"/>
        <dbReference type="ChEBI" id="CHEBI:57540"/>
        <dbReference type="ChEBI" id="CHEBI:57945"/>
        <dbReference type="ChEBI" id="CHEBI:132124"/>
        <dbReference type="ChEBI" id="CHEBI:134225"/>
    </reaction>
</comment>
<feature type="domain" description="Flavodoxin-like fold" evidence="7">
    <location>
        <begin position="4"/>
        <end position="207"/>
    </location>
</feature>
<keyword evidence="4 6" id="KW-0520">NAD</keyword>
<accession>A0ABV8B4U0</accession>
<dbReference type="InterPro" id="IPR003680">
    <property type="entry name" value="Flavodoxin_fold"/>
</dbReference>
<comment type="catalytic activity">
    <reaction evidence="5">
        <text>N,N-dimethyl-1,4-phenylenediamine + anthranilate + 2 NAD(+) = 2-(4-dimethylaminophenyl)diazenylbenzoate + 2 NADH + 2 H(+)</text>
        <dbReference type="Rhea" id="RHEA:55872"/>
        <dbReference type="ChEBI" id="CHEBI:15378"/>
        <dbReference type="ChEBI" id="CHEBI:15783"/>
        <dbReference type="ChEBI" id="CHEBI:16567"/>
        <dbReference type="ChEBI" id="CHEBI:57540"/>
        <dbReference type="ChEBI" id="CHEBI:57945"/>
        <dbReference type="ChEBI" id="CHEBI:71579"/>
        <dbReference type="EC" id="1.7.1.17"/>
    </reaction>
    <physiologicalReaction direction="right-to-left" evidence="5">
        <dbReference type="Rhea" id="RHEA:55874"/>
    </physiologicalReaction>
</comment>
<evidence type="ECO:0000256" key="5">
    <source>
        <dbReference type="ARBA" id="ARBA00048542"/>
    </source>
</evidence>
<keyword evidence="3 6" id="KW-0560">Oxidoreductase</keyword>
<dbReference type="InterPro" id="IPR029039">
    <property type="entry name" value="Flavoprotein-like_sf"/>
</dbReference>
<dbReference type="Proteomes" id="UP001595752">
    <property type="component" value="Unassembled WGS sequence"/>
</dbReference>
<evidence type="ECO:0000313" key="9">
    <source>
        <dbReference type="Proteomes" id="UP001595752"/>
    </source>
</evidence>
<comment type="subunit">
    <text evidence="6">Homodimer.</text>
</comment>
<sequence>MAEKILYIIADPNNRENSFTSAIGRAFLDEYRATSLESDIVEIDIYQMDVPFIDLDVLKAREKMQLDETSDTLTDNEREKVSTIHDLRKQFLSADKYIFVTPLWNWTLPPKLKAYIDIILMNEKAFDCHEGELADLLKGKKAIHIQARCGLTLEGSDAEVEFGDRYLRFIMNLMGVHMSNSIIIEGESYLPGEVNDGILAAVEQARESGREFAEENSEG</sequence>
<organism evidence="8 9">
    <name type="scientific">Bacillus songklensis</name>
    <dbReference type="NCBI Taxonomy" id="1069116"/>
    <lineage>
        <taxon>Bacteria</taxon>
        <taxon>Bacillati</taxon>
        <taxon>Bacillota</taxon>
        <taxon>Bacilli</taxon>
        <taxon>Bacillales</taxon>
        <taxon>Bacillaceae</taxon>
        <taxon>Bacillus</taxon>
    </lineage>
</organism>
<dbReference type="PANTHER" id="PTHR43741:SF7">
    <property type="entry name" value="FMN-DEPENDENT NADH:QUINONE OXIDOREDUCTASE"/>
    <property type="match status" value="1"/>
</dbReference>
<dbReference type="InterPro" id="IPR023048">
    <property type="entry name" value="NADH:quinone_OxRdtase_FMN_depd"/>
</dbReference>
<dbReference type="InterPro" id="IPR050104">
    <property type="entry name" value="FMN-dep_NADH:Q_OxRdtase_AzoR1"/>
</dbReference>
<dbReference type="Gene3D" id="3.40.50.360">
    <property type="match status" value="1"/>
</dbReference>
<proteinExistence type="inferred from homology"/>
<dbReference type="EMBL" id="JBHRZT010000067">
    <property type="protein sequence ID" value="MFC3884935.1"/>
    <property type="molecule type" value="Genomic_DNA"/>
</dbReference>
<dbReference type="RefSeq" id="WP_377916861.1">
    <property type="nucleotide sequence ID" value="NZ_JBHRZT010000067.1"/>
</dbReference>
<reference evidence="9" key="1">
    <citation type="journal article" date="2019" name="Int. J. Syst. Evol. Microbiol.">
        <title>The Global Catalogue of Microorganisms (GCM) 10K type strain sequencing project: providing services to taxonomists for standard genome sequencing and annotation.</title>
        <authorList>
            <consortium name="The Broad Institute Genomics Platform"/>
            <consortium name="The Broad Institute Genome Sequencing Center for Infectious Disease"/>
            <person name="Wu L."/>
            <person name="Ma J."/>
        </authorList>
    </citation>
    <scope>NUCLEOTIDE SEQUENCE [LARGE SCALE GENOMIC DNA]</scope>
    <source>
        <strain evidence="9">CCUG 61889</strain>
    </source>
</reference>
<evidence type="ECO:0000256" key="3">
    <source>
        <dbReference type="ARBA" id="ARBA00023002"/>
    </source>
</evidence>
<comment type="caution">
    <text evidence="8">The sequence shown here is derived from an EMBL/GenBank/DDBJ whole genome shotgun (WGS) entry which is preliminary data.</text>
</comment>
<evidence type="ECO:0000256" key="4">
    <source>
        <dbReference type="ARBA" id="ARBA00023027"/>
    </source>
</evidence>
<protein>
    <recommendedName>
        <fullName evidence="6">FMN dependent NADH:quinone oxidoreductase</fullName>
        <ecNumber evidence="6">1.6.5.-</ecNumber>
    </recommendedName>
    <alternativeName>
        <fullName evidence="6">Azo-dye reductase</fullName>
    </alternativeName>
    <alternativeName>
        <fullName evidence="6">FMN-dependent NADH-azo compound oxidoreductase</fullName>
    </alternativeName>
    <alternativeName>
        <fullName evidence="6">FMN-dependent NADH-azoreductase</fullName>
        <ecNumber evidence="6">1.7.1.17</ecNumber>
    </alternativeName>
</protein>
<keyword evidence="1 6" id="KW-0285">Flavoprotein</keyword>
<evidence type="ECO:0000256" key="6">
    <source>
        <dbReference type="HAMAP-Rule" id="MF_01216"/>
    </source>
</evidence>
<evidence type="ECO:0000313" key="8">
    <source>
        <dbReference type="EMBL" id="MFC3884935.1"/>
    </source>
</evidence>
<keyword evidence="2 6" id="KW-0288">FMN</keyword>
<evidence type="ECO:0000256" key="1">
    <source>
        <dbReference type="ARBA" id="ARBA00022630"/>
    </source>
</evidence>
<comment type="cofactor">
    <cofactor evidence="6">
        <name>FMN</name>
        <dbReference type="ChEBI" id="CHEBI:58210"/>
    </cofactor>
    <text evidence="6">Binds 1 FMN per subunit.</text>
</comment>
<evidence type="ECO:0000259" key="7">
    <source>
        <dbReference type="Pfam" id="PF02525"/>
    </source>
</evidence>
<dbReference type="PANTHER" id="PTHR43741">
    <property type="entry name" value="FMN-DEPENDENT NADH-AZOREDUCTASE 1"/>
    <property type="match status" value="1"/>
</dbReference>
<gene>
    <name evidence="6" type="primary">azoR</name>
    <name evidence="8" type="ORF">ACFOU2_16255</name>
</gene>
<dbReference type="Pfam" id="PF02525">
    <property type="entry name" value="Flavodoxin_2"/>
    <property type="match status" value="1"/>
</dbReference>
<name>A0ABV8B4U0_9BACI</name>
<comment type="similarity">
    <text evidence="6">Belongs to the azoreductase type 1 family.</text>
</comment>
<dbReference type="SUPFAM" id="SSF52218">
    <property type="entry name" value="Flavoproteins"/>
    <property type="match status" value="1"/>
</dbReference>
<dbReference type="EC" id="1.6.5.-" evidence="6"/>
<comment type="function">
    <text evidence="6">Quinone reductase that provides resistance to thiol-specific stress caused by electrophilic quinones.</text>
</comment>
<keyword evidence="9" id="KW-1185">Reference proteome</keyword>
<evidence type="ECO:0000256" key="2">
    <source>
        <dbReference type="ARBA" id="ARBA00022643"/>
    </source>
</evidence>
<dbReference type="HAMAP" id="MF_01216">
    <property type="entry name" value="Azoreductase_type1"/>
    <property type="match status" value="1"/>
</dbReference>
<comment type="function">
    <text evidence="6">Also exhibits azoreductase activity. Catalyzes the reductive cleavage of the azo bond in aromatic azo compounds to the corresponding amines.</text>
</comment>
<comment type="caution">
    <text evidence="6">Lacks conserved residue(s) required for the propagation of feature annotation.</text>
</comment>
<dbReference type="EC" id="1.7.1.17" evidence="6"/>